<organism evidence="2 3">
    <name type="scientific">Venturia inaequalis</name>
    <name type="common">Apple scab fungus</name>
    <dbReference type="NCBI Taxonomy" id="5025"/>
    <lineage>
        <taxon>Eukaryota</taxon>
        <taxon>Fungi</taxon>
        <taxon>Dikarya</taxon>
        <taxon>Ascomycota</taxon>
        <taxon>Pezizomycotina</taxon>
        <taxon>Dothideomycetes</taxon>
        <taxon>Pleosporomycetidae</taxon>
        <taxon>Venturiales</taxon>
        <taxon>Venturiaceae</taxon>
        <taxon>Venturia</taxon>
    </lineage>
</organism>
<comment type="caution">
    <text evidence="2">The sequence shown here is derived from an EMBL/GenBank/DDBJ whole genome shotgun (WGS) entry which is preliminary data.</text>
</comment>
<protein>
    <recommendedName>
        <fullName evidence="4">Rxt3-domain-containing protein</fullName>
    </recommendedName>
</protein>
<feature type="compositionally biased region" description="Polar residues" evidence="1">
    <location>
        <begin position="390"/>
        <end position="406"/>
    </location>
</feature>
<feature type="compositionally biased region" description="Basic residues" evidence="1">
    <location>
        <begin position="748"/>
        <end position="764"/>
    </location>
</feature>
<feature type="compositionally biased region" description="Basic and acidic residues" evidence="1">
    <location>
        <begin position="409"/>
        <end position="423"/>
    </location>
</feature>
<sequence length="1094" mass="120077">MSSNDYFRTSGRPLVDNPNYHTQQAPQEQQQQQHPPQSTRFPPSSYQQASAQIPFADPFRRAPDPFLPNPQAQRRESYGLAAVRDAVSSAHAERPVLGGAWPGPADLQAEELHRLAWMFAGGHEPTSAAIFAAAAAAAAPLQAFHVDWTPTTNGSERAHHPPMHHHQHSHSHSHSHSGLTLGPPPQSMNVVATSYALDQAARRRSLGGQSPPSARYYPAPQGDPPPPPGPFQSRQMPPPSPSQLQQAVPYPAQRNPPPPPPFSSNRELPGLGSVSRPGTGMSISSLLGTDAPSSAPSNNNLHHSPTAGSAASPIGPSMQPPSPRRGQSLAAKLDYGQWSRQQTPDRHGSMPTSRPAENGQYSASPSPALFSGARQSPDFGRNGPPPLQHLFQNTTLQGPRPYQSSPVDIRNHEQHRQIDERIPPRPNSQPAGFAMPPHEAGPREFASPVDPRPPFHQFPHPASRREELRQGTTTSYDHQAAVAAIARDGPRPITTEPVSHSAYSPPHDPRAPPRDSREEMGRDNVVRRDGYGGQFRTGFRNQYYTTMSGPTEAPRSHPQPNDPFRRPSDVQHTVFGPEYRPQERPQQHLQEANQDRRTSEPQAHGEPMQYRTLSHEGMSNHLMQRSRSSLGDGKRGRASPLPQAVQGAQPPPMGMGSDPSIKSEFGRIFQGLGYGGNYGASTPTRGSPMPRSAPEGEAIVVSDGEGTKMSKMGSSRGRKSSKRVKEEETRLDSESNDGRGTPLGNSGRGKRAKVGHHHHLHQHNHTYDPTNFQQNALPLTDSRHLHVHGHVHRPEDAFTAPPTTTTSTGAHHHHHIHPSHHHHHGPRAIAPTPPIAPTVKPNVIIRSQDVFQSVKDRKRNHLGSELYSPVIELPPFATSSHTDDKFGYFSCYKPKRTFTEQDLNCTYTVRVPREYLTPASREKVCIDRNLHGTGIFTDDSDPIAMLIHSGWIRGEWGPDVGTSLMDLPPAPPEDEELEEEMLAQPPHPVIPPDDMDLHITLVVLPQLAEYDGTVCFGIKSRDWGSDHDGYSWGLHKIRWVDEGKGSRAQERSGKARRARLAAAAAESLLELGKSKIPSGRTTMERGRNEQAVMA</sequence>
<name>A0A8H3VMH0_VENIN</name>
<feature type="compositionally biased region" description="Basic and acidic residues" evidence="1">
    <location>
        <begin position="723"/>
        <end position="737"/>
    </location>
</feature>
<feature type="region of interest" description="Disordered" evidence="1">
    <location>
        <begin position="676"/>
        <end position="764"/>
    </location>
</feature>
<dbReference type="EMBL" id="WNWR01000135">
    <property type="protein sequence ID" value="KAE9990501.1"/>
    <property type="molecule type" value="Genomic_DNA"/>
</dbReference>
<feature type="compositionally biased region" description="Basic residues" evidence="1">
    <location>
        <begin position="160"/>
        <end position="175"/>
    </location>
</feature>
<evidence type="ECO:0008006" key="4">
    <source>
        <dbReference type="Google" id="ProtNLM"/>
    </source>
</evidence>
<feature type="compositionally biased region" description="Polar residues" evidence="1">
    <location>
        <begin position="539"/>
        <end position="549"/>
    </location>
</feature>
<dbReference type="InterPro" id="IPR013951">
    <property type="entry name" value="Rxt3"/>
</dbReference>
<dbReference type="AlphaFoldDB" id="A0A8H3VMH0"/>
<gene>
    <name evidence="2" type="ORF">EG327_001349</name>
</gene>
<feature type="region of interest" description="Disordered" evidence="1">
    <location>
        <begin position="148"/>
        <end position="188"/>
    </location>
</feature>
<feature type="region of interest" description="Disordered" evidence="1">
    <location>
        <begin position="804"/>
        <end position="827"/>
    </location>
</feature>
<accession>A0A8H3VMH0</accession>
<dbReference type="Pfam" id="PF08642">
    <property type="entry name" value="Rxt3"/>
    <property type="match status" value="1"/>
</dbReference>
<evidence type="ECO:0000313" key="2">
    <source>
        <dbReference type="EMBL" id="KAE9990501.1"/>
    </source>
</evidence>
<reference evidence="2 3" key="1">
    <citation type="submission" date="2019-07" db="EMBL/GenBank/DDBJ databases">
        <title>Venturia inaequalis Genome Resource.</title>
        <authorList>
            <person name="Lichtner F.J."/>
        </authorList>
    </citation>
    <scope>NUCLEOTIDE SEQUENCE [LARGE SCALE GENOMIC DNA]</scope>
    <source>
        <strain evidence="2 3">DMI_063113</strain>
    </source>
</reference>
<feature type="compositionally biased region" description="Polar residues" evidence="1">
    <location>
        <begin position="281"/>
        <end position="309"/>
    </location>
</feature>
<evidence type="ECO:0000256" key="1">
    <source>
        <dbReference type="SAM" id="MobiDB-lite"/>
    </source>
</evidence>
<feature type="compositionally biased region" description="Low complexity" evidence="1">
    <location>
        <begin position="23"/>
        <end position="37"/>
    </location>
</feature>
<feature type="compositionally biased region" description="Polar residues" evidence="1">
    <location>
        <begin position="38"/>
        <end position="51"/>
    </location>
</feature>
<proteinExistence type="predicted"/>
<evidence type="ECO:0000313" key="3">
    <source>
        <dbReference type="Proteomes" id="UP000490939"/>
    </source>
</evidence>
<feature type="region of interest" description="Disordered" evidence="1">
    <location>
        <begin position="202"/>
        <end position="663"/>
    </location>
</feature>
<dbReference type="Proteomes" id="UP000490939">
    <property type="component" value="Unassembled WGS sequence"/>
</dbReference>
<feature type="compositionally biased region" description="Pro residues" evidence="1">
    <location>
        <begin position="221"/>
        <end position="241"/>
    </location>
</feature>
<feature type="region of interest" description="Disordered" evidence="1">
    <location>
        <begin position="1"/>
        <end position="72"/>
    </location>
</feature>
<feature type="compositionally biased region" description="Basic and acidic residues" evidence="1">
    <location>
        <begin position="507"/>
        <end position="530"/>
    </location>
</feature>
<feature type="compositionally biased region" description="Basic residues" evidence="1">
    <location>
        <begin position="810"/>
        <end position="826"/>
    </location>
</feature>
<keyword evidence="3" id="KW-1185">Reference proteome</keyword>